<dbReference type="AlphaFoldDB" id="A0A1Y1U9U6"/>
<feature type="domain" description="USP" evidence="8">
    <location>
        <begin position="787"/>
        <end position="1194"/>
    </location>
</feature>
<accession>A0A1Y1U9U6</accession>
<feature type="region of interest" description="Disordered" evidence="7">
    <location>
        <begin position="930"/>
        <end position="963"/>
    </location>
</feature>
<dbReference type="GO" id="GO:0005829">
    <property type="term" value="C:cytosol"/>
    <property type="evidence" value="ECO:0007669"/>
    <property type="project" value="TreeGrafter"/>
</dbReference>
<evidence type="ECO:0000313" key="9">
    <source>
        <dbReference type="EMBL" id="ORX34811.1"/>
    </source>
</evidence>
<dbReference type="Proteomes" id="UP000193218">
    <property type="component" value="Unassembled WGS sequence"/>
</dbReference>
<dbReference type="EMBL" id="NBSH01000013">
    <property type="protein sequence ID" value="ORX34811.1"/>
    <property type="molecule type" value="Genomic_DNA"/>
</dbReference>
<dbReference type="GeneID" id="33560411"/>
<feature type="compositionally biased region" description="Pro residues" evidence="7">
    <location>
        <begin position="83"/>
        <end position="94"/>
    </location>
</feature>
<feature type="compositionally biased region" description="Polar residues" evidence="7">
    <location>
        <begin position="339"/>
        <end position="350"/>
    </location>
</feature>
<dbReference type="PANTHER" id="PTHR24006">
    <property type="entry name" value="UBIQUITIN CARBOXYL-TERMINAL HYDROLASE"/>
    <property type="match status" value="1"/>
</dbReference>
<feature type="compositionally biased region" description="Polar residues" evidence="7">
    <location>
        <begin position="208"/>
        <end position="218"/>
    </location>
</feature>
<evidence type="ECO:0000256" key="2">
    <source>
        <dbReference type="ARBA" id="ARBA00012759"/>
    </source>
</evidence>
<comment type="catalytic activity">
    <reaction evidence="1">
        <text>Thiol-dependent hydrolysis of ester, thioester, amide, peptide and isopeptide bonds formed by the C-terminal Gly of ubiquitin (a 76-residue protein attached to proteins as an intracellular targeting signal).</text>
        <dbReference type="EC" id="3.4.19.12"/>
    </reaction>
</comment>
<evidence type="ECO:0000256" key="3">
    <source>
        <dbReference type="ARBA" id="ARBA00022670"/>
    </source>
</evidence>
<keyword evidence="4" id="KW-0833">Ubl conjugation pathway</keyword>
<feature type="compositionally biased region" description="Polar residues" evidence="7">
    <location>
        <begin position="304"/>
        <end position="318"/>
    </location>
</feature>
<dbReference type="PROSITE" id="PS00973">
    <property type="entry name" value="USP_2"/>
    <property type="match status" value="1"/>
</dbReference>
<proteinExistence type="predicted"/>
<comment type="caution">
    <text evidence="9">The sequence shown here is derived from an EMBL/GenBank/DDBJ whole genome shotgun (WGS) entry which is preliminary data.</text>
</comment>
<dbReference type="CDD" id="cd02257">
    <property type="entry name" value="Peptidase_C19"/>
    <property type="match status" value="1"/>
</dbReference>
<dbReference type="GO" id="GO:0004843">
    <property type="term" value="F:cysteine-type deubiquitinase activity"/>
    <property type="evidence" value="ECO:0007669"/>
    <property type="project" value="UniProtKB-EC"/>
</dbReference>
<dbReference type="PROSITE" id="PS50235">
    <property type="entry name" value="USP_3"/>
    <property type="match status" value="1"/>
</dbReference>
<dbReference type="SUPFAM" id="SSF54001">
    <property type="entry name" value="Cysteine proteinases"/>
    <property type="match status" value="1"/>
</dbReference>
<feature type="compositionally biased region" description="Gly residues" evidence="7">
    <location>
        <begin position="153"/>
        <end position="170"/>
    </location>
</feature>
<dbReference type="GO" id="GO:0006508">
    <property type="term" value="P:proteolysis"/>
    <property type="evidence" value="ECO:0007669"/>
    <property type="project" value="UniProtKB-KW"/>
</dbReference>
<dbReference type="OrthoDB" id="429671at2759"/>
<dbReference type="RefSeq" id="XP_021869053.1">
    <property type="nucleotide sequence ID" value="XM_022018602.1"/>
</dbReference>
<organism evidence="9 10">
    <name type="scientific">Kockovaella imperatae</name>
    <dbReference type="NCBI Taxonomy" id="4999"/>
    <lineage>
        <taxon>Eukaryota</taxon>
        <taxon>Fungi</taxon>
        <taxon>Dikarya</taxon>
        <taxon>Basidiomycota</taxon>
        <taxon>Agaricomycotina</taxon>
        <taxon>Tremellomycetes</taxon>
        <taxon>Tremellales</taxon>
        <taxon>Cuniculitremaceae</taxon>
        <taxon>Kockovaella</taxon>
    </lineage>
</organism>
<feature type="compositionally biased region" description="Polar residues" evidence="7">
    <location>
        <begin position="676"/>
        <end position="697"/>
    </location>
</feature>
<dbReference type="GO" id="GO:0016579">
    <property type="term" value="P:protein deubiquitination"/>
    <property type="evidence" value="ECO:0007669"/>
    <property type="project" value="InterPro"/>
</dbReference>
<feature type="compositionally biased region" description="Low complexity" evidence="7">
    <location>
        <begin position="478"/>
        <end position="490"/>
    </location>
</feature>
<dbReference type="InterPro" id="IPR038765">
    <property type="entry name" value="Papain-like_cys_pep_sf"/>
</dbReference>
<dbReference type="Pfam" id="PF00443">
    <property type="entry name" value="UCH"/>
    <property type="match status" value="1"/>
</dbReference>
<dbReference type="InterPro" id="IPR050164">
    <property type="entry name" value="Peptidase_C19"/>
</dbReference>
<feature type="compositionally biased region" description="Polar residues" evidence="7">
    <location>
        <begin position="713"/>
        <end position="730"/>
    </location>
</feature>
<evidence type="ECO:0000256" key="1">
    <source>
        <dbReference type="ARBA" id="ARBA00000707"/>
    </source>
</evidence>
<feature type="compositionally biased region" description="Pro residues" evidence="7">
    <location>
        <begin position="652"/>
        <end position="661"/>
    </location>
</feature>
<feature type="compositionally biased region" description="Low complexity" evidence="7">
    <location>
        <begin position="33"/>
        <end position="61"/>
    </location>
</feature>
<evidence type="ECO:0000256" key="4">
    <source>
        <dbReference type="ARBA" id="ARBA00022786"/>
    </source>
</evidence>
<evidence type="ECO:0000256" key="6">
    <source>
        <dbReference type="ARBA" id="ARBA00022807"/>
    </source>
</evidence>
<reference evidence="9 10" key="1">
    <citation type="submission" date="2017-03" db="EMBL/GenBank/DDBJ databases">
        <title>Widespread Adenine N6-methylation of Active Genes in Fungi.</title>
        <authorList>
            <consortium name="DOE Joint Genome Institute"/>
            <person name="Mondo S.J."/>
            <person name="Dannebaum R.O."/>
            <person name="Kuo R.C."/>
            <person name="Louie K.B."/>
            <person name="Bewick A.J."/>
            <person name="Labutti K."/>
            <person name="Haridas S."/>
            <person name="Kuo A."/>
            <person name="Salamov A."/>
            <person name="Ahrendt S.R."/>
            <person name="Lau R."/>
            <person name="Bowen B.P."/>
            <person name="Lipzen A."/>
            <person name="Sullivan W."/>
            <person name="Andreopoulos W.B."/>
            <person name="Clum A."/>
            <person name="Lindquist E."/>
            <person name="Daum C."/>
            <person name="Northen T.R."/>
            <person name="Ramamoorthy G."/>
            <person name="Schmitz R.J."/>
            <person name="Gryganskyi A."/>
            <person name="Culley D."/>
            <person name="Magnuson J."/>
            <person name="James T.Y."/>
            <person name="O'Malley M.A."/>
            <person name="Stajich J.E."/>
            <person name="Spatafora J.W."/>
            <person name="Visel A."/>
            <person name="Grigoriev I.V."/>
        </authorList>
    </citation>
    <scope>NUCLEOTIDE SEQUENCE [LARGE SCALE GENOMIC DNA]</scope>
    <source>
        <strain evidence="9 10">NRRL Y-17943</strain>
    </source>
</reference>
<protein>
    <recommendedName>
        <fullName evidence="2">ubiquitinyl hydrolase 1</fullName>
        <ecNumber evidence="2">3.4.19.12</ecNumber>
    </recommendedName>
</protein>
<feature type="region of interest" description="Disordered" evidence="7">
    <location>
        <begin position="397"/>
        <end position="517"/>
    </location>
</feature>
<evidence type="ECO:0000313" key="10">
    <source>
        <dbReference type="Proteomes" id="UP000193218"/>
    </source>
</evidence>
<feature type="compositionally biased region" description="Polar residues" evidence="7">
    <location>
        <begin position="426"/>
        <end position="445"/>
    </location>
</feature>
<dbReference type="InterPro" id="IPR028889">
    <property type="entry name" value="USP"/>
</dbReference>
<keyword evidence="3" id="KW-0645">Protease</keyword>
<evidence type="ECO:0000259" key="8">
    <source>
        <dbReference type="PROSITE" id="PS50235"/>
    </source>
</evidence>
<feature type="region of interest" description="Disordered" evidence="7">
    <location>
        <begin position="850"/>
        <end position="871"/>
    </location>
</feature>
<keyword evidence="10" id="KW-1185">Reference proteome</keyword>
<dbReference type="Gene3D" id="3.90.70.10">
    <property type="entry name" value="Cysteine proteinases"/>
    <property type="match status" value="1"/>
</dbReference>
<feature type="compositionally biased region" description="Low complexity" evidence="7">
    <location>
        <begin position="446"/>
        <end position="466"/>
    </location>
</feature>
<dbReference type="EC" id="3.4.19.12" evidence="2"/>
<dbReference type="STRING" id="4999.A0A1Y1U9U6"/>
<evidence type="ECO:0000256" key="5">
    <source>
        <dbReference type="ARBA" id="ARBA00022801"/>
    </source>
</evidence>
<gene>
    <name evidence="9" type="ORF">BD324DRAFT_653068</name>
</gene>
<dbReference type="PANTHER" id="PTHR24006:SF687">
    <property type="entry name" value="UBIQUITIN CARBOXYL-TERMINAL HYDROLASE 10"/>
    <property type="match status" value="1"/>
</dbReference>
<feature type="compositionally biased region" description="Low complexity" evidence="7">
    <location>
        <begin position="508"/>
        <end position="517"/>
    </location>
</feature>
<feature type="region of interest" description="Disordered" evidence="7">
    <location>
        <begin position="293"/>
        <end position="382"/>
    </location>
</feature>
<feature type="compositionally biased region" description="Polar residues" evidence="7">
    <location>
        <begin position="14"/>
        <end position="26"/>
    </location>
</feature>
<dbReference type="InterPro" id="IPR001394">
    <property type="entry name" value="Peptidase_C19_UCH"/>
</dbReference>
<dbReference type="InParanoid" id="A0A1Y1U9U6"/>
<name>A0A1Y1U9U6_9TREE</name>
<sequence length="1196" mass="127532">MQTAMMPSMGPADPSTSYDTSRQLGSGQAFGHPGPQGQSYPSEPSPSSHPGMSHFSPSSHPQTLAYPSMSYDPNYYGQQPEGWMPPPQFYPPPTTAHQPQSFQARPPYNGRNFSAAGGSTRYPSQSNVPQPSNPRYPAENQPYQPTFYPQGYQMGGPGPGTMQNGYGGYPVDGMPAYIRGGPSGYAPPFPSADGMDPSQFAKSLPNGGESTDGSNMQSGDAPPYHQHPQLPSIPPPPDQDFRPGQPYPNANPSHQPYPSYYPPGHPYAYGAGVGYHPYLPHQAMYPSFSYDPSMSPVNAPPQSQPSHRQSNGPPSKSLNPAAAGFTFAPSQARSHDNVQIHSDQMSLPSSDRSDVNPVYPTLSHSSQTTLKPDMPNGHADTKSLSIGAIVNGEDMKGINAASAPNDDSNDEASGGLGLEHMEMPQENASTQESSLAASVTLSQSESTPAMSLSTTTPTTPISVQTPKAPSDPLSPSVTTPDPAAPTSNSAAPPPSKLNFVGPTMSGYTSPNATAPTTPSIAQTMSEILLPPSAARQVPAKSVSKSQPAVETLKLFAQRPKSRQLSGNGYALSSQNSIPKNVKTEVVNDMAASSRSSTRRRPLGLPIFVSAGSRTRKSQPLPASASRITLSFGEIGPSTAPVPAAKALEPSRPKTPTPPAPKSKPSSWAALLKPEGATSSTTASTRNVSPIATSTPLSPISDAGHLANPPSTPPSQSRAVSSGTPGQTRSVPPTPASVASGSKVPRAVFSYAGAAAAAATITPQQELVKLLSEGIKGKGKDVRGTLPRGLINTGNMCFANTILQVLVYCPPFAELLEELGKRLKADLARRTPLLEAMIIFLREFASMPGQVIHPPPSGTSTPRSEGRAKERDARNDAFIPENVYDAMKENKRFDSMRRGFQEDAEEYLGFFLNTLHEELLWLLSQSQGSSRSSSTVRLNADGDADTERSIQRPVSPNHETTDDEPWLEVGKKQKTNVVRNTESRETAVSRLFGGTLRSVLHIPGSKDSVTLEPYQPLQLDVDSPGVSSITDALRQLSVAEVVPGVWSPSRGSNVDATKQVYIETFPPALILHLKRFVFDPREMTVVKKFKPVAYGTELVVPPEIISPGRRGASAIKYRLFGVVYHHGNSASGGHYTVSVSRQDAGGWIHFDDESVSTVPVEQVIVSPEEAKEGRSGYVGVGQREKCAYLLFYLRVRA</sequence>
<feature type="region of interest" description="Disordered" evidence="7">
    <location>
        <begin position="604"/>
        <end position="623"/>
    </location>
</feature>
<evidence type="ECO:0000256" key="7">
    <source>
        <dbReference type="SAM" id="MobiDB-lite"/>
    </source>
</evidence>
<dbReference type="InterPro" id="IPR018200">
    <property type="entry name" value="USP_CS"/>
</dbReference>
<keyword evidence="6" id="KW-0788">Thiol protease</keyword>
<dbReference type="GO" id="GO:0005634">
    <property type="term" value="C:nucleus"/>
    <property type="evidence" value="ECO:0007669"/>
    <property type="project" value="TreeGrafter"/>
</dbReference>
<feature type="region of interest" description="Disordered" evidence="7">
    <location>
        <begin position="631"/>
        <end position="740"/>
    </location>
</feature>
<keyword evidence="5" id="KW-0378">Hydrolase</keyword>
<feature type="region of interest" description="Disordered" evidence="7">
    <location>
        <begin position="1"/>
        <end position="259"/>
    </location>
</feature>